<feature type="coiled-coil region" evidence="1">
    <location>
        <begin position="65"/>
        <end position="127"/>
    </location>
</feature>
<name>A0A7G2CQ32_9TRYP</name>
<protein>
    <submittedName>
        <fullName evidence="2">Uncharacterized protein</fullName>
    </submittedName>
</protein>
<dbReference type="Proteomes" id="UP000515908">
    <property type="component" value="Chromosome 22"/>
</dbReference>
<dbReference type="EMBL" id="LR877166">
    <property type="protein sequence ID" value="CAD2221595.1"/>
    <property type="molecule type" value="Genomic_DNA"/>
</dbReference>
<keyword evidence="3" id="KW-1185">Reference proteome</keyword>
<organism evidence="2 3">
    <name type="scientific">Angomonas deanei</name>
    <dbReference type="NCBI Taxonomy" id="59799"/>
    <lineage>
        <taxon>Eukaryota</taxon>
        <taxon>Discoba</taxon>
        <taxon>Euglenozoa</taxon>
        <taxon>Kinetoplastea</taxon>
        <taxon>Metakinetoplastina</taxon>
        <taxon>Trypanosomatida</taxon>
        <taxon>Trypanosomatidae</taxon>
        <taxon>Strigomonadinae</taxon>
        <taxon>Angomonas</taxon>
    </lineage>
</organism>
<evidence type="ECO:0000313" key="3">
    <source>
        <dbReference type="Proteomes" id="UP000515908"/>
    </source>
</evidence>
<dbReference type="AlphaFoldDB" id="A0A7G2CQ32"/>
<proteinExistence type="predicted"/>
<evidence type="ECO:0000313" key="2">
    <source>
        <dbReference type="EMBL" id="CAD2221595.1"/>
    </source>
</evidence>
<gene>
    <name evidence="2" type="ORF">ADEAN_000912700</name>
</gene>
<sequence>MADERHCLEVQHQECRVQISNIRKHLSFLQLEQSRMSKTLKTSHATLEKEEEVISNKLSYFTQKIEEEDTKLDQLLKEKEVLDAEEAQLEEKERRQFREENELEKALREINNLAEEIDQRKKLLDKRNSAIAERDQELEARELELTRCQDTLREDLRHIETDEKRLGVKRKDSLVFNDSIAPIVSQRQIMDDFDMTIEHENHCVEIDKDDDEEEDF</sequence>
<keyword evidence="1" id="KW-0175">Coiled coil</keyword>
<accession>A0A7G2CQ32</accession>
<dbReference type="OrthoDB" id="249637at2759"/>
<evidence type="ECO:0000256" key="1">
    <source>
        <dbReference type="SAM" id="Coils"/>
    </source>
</evidence>
<reference evidence="2 3" key="1">
    <citation type="submission" date="2020-08" db="EMBL/GenBank/DDBJ databases">
        <authorList>
            <person name="Newling K."/>
            <person name="Davey J."/>
            <person name="Forrester S."/>
        </authorList>
    </citation>
    <scope>NUCLEOTIDE SEQUENCE [LARGE SCALE GENOMIC DNA]</scope>
    <source>
        <strain evidence="3">Crithidia deanei Carvalho (ATCC PRA-265)</strain>
    </source>
</reference>
<dbReference type="VEuPathDB" id="TriTrypDB:ADEAN_000912700"/>